<keyword evidence="2" id="KW-1133">Transmembrane helix</keyword>
<evidence type="ECO:0000313" key="4">
    <source>
        <dbReference type="EMBL" id="BBY27685.1"/>
    </source>
</evidence>
<evidence type="ECO:0000256" key="1">
    <source>
        <dbReference type="SAM" id="MobiDB-lite"/>
    </source>
</evidence>
<protein>
    <recommendedName>
        <fullName evidence="3">DUF7159 domain-containing protein</fullName>
    </recommendedName>
</protein>
<keyword evidence="5" id="KW-1185">Reference proteome</keyword>
<dbReference type="InterPro" id="IPR055583">
    <property type="entry name" value="DUF7159"/>
</dbReference>
<evidence type="ECO:0000259" key="3">
    <source>
        <dbReference type="Pfam" id="PF23717"/>
    </source>
</evidence>
<feature type="compositionally biased region" description="Low complexity" evidence="1">
    <location>
        <begin position="550"/>
        <end position="559"/>
    </location>
</feature>
<organism evidence="4 5">
    <name type="scientific">Mycolicibacterium sediminis</name>
    <dbReference type="NCBI Taxonomy" id="1286180"/>
    <lineage>
        <taxon>Bacteria</taxon>
        <taxon>Bacillati</taxon>
        <taxon>Actinomycetota</taxon>
        <taxon>Actinomycetes</taxon>
        <taxon>Mycobacteriales</taxon>
        <taxon>Mycobacteriaceae</taxon>
        <taxon>Mycolicibacterium</taxon>
    </lineage>
</organism>
<gene>
    <name evidence="4" type="ORF">MSEDJ_17810</name>
</gene>
<dbReference type="EMBL" id="AP022588">
    <property type="protein sequence ID" value="BBY27685.1"/>
    <property type="molecule type" value="Genomic_DNA"/>
</dbReference>
<feature type="region of interest" description="Disordered" evidence="1">
    <location>
        <begin position="446"/>
        <end position="566"/>
    </location>
</feature>
<accession>A0A7I7QN43</accession>
<evidence type="ECO:0000313" key="5">
    <source>
        <dbReference type="Proteomes" id="UP000467193"/>
    </source>
</evidence>
<reference evidence="4 5" key="1">
    <citation type="journal article" date="2019" name="Emerg. Microbes Infect.">
        <title>Comprehensive subspecies identification of 175 nontuberculous mycobacteria species based on 7547 genomic profiles.</title>
        <authorList>
            <person name="Matsumoto Y."/>
            <person name="Kinjo T."/>
            <person name="Motooka D."/>
            <person name="Nabeya D."/>
            <person name="Jung N."/>
            <person name="Uechi K."/>
            <person name="Horii T."/>
            <person name="Iida T."/>
            <person name="Fujita J."/>
            <person name="Nakamura S."/>
        </authorList>
    </citation>
    <scope>NUCLEOTIDE SEQUENCE [LARGE SCALE GENOMIC DNA]</scope>
    <source>
        <strain evidence="4 5">JCM 17899</strain>
    </source>
</reference>
<dbReference type="Pfam" id="PF23717">
    <property type="entry name" value="DUF7159"/>
    <property type="match status" value="1"/>
</dbReference>
<proteinExistence type="predicted"/>
<keyword evidence="2" id="KW-0472">Membrane</keyword>
<keyword evidence="2" id="KW-0812">Transmembrane</keyword>
<name>A0A7I7QN43_9MYCO</name>
<feature type="compositionally biased region" description="Low complexity" evidence="1">
    <location>
        <begin position="446"/>
        <end position="460"/>
    </location>
</feature>
<evidence type="ECO:0000256" key="2">
    <source>
        <dbReference type="SAM" id="Phobius"/>
    </source>
</evidence>
<feature type="compositionally biased region" description="Gly residues" evidence="1">
    <location>
        <begin position="531"/>
        <end position="549"/>
    </location>
</feature>
<dbReference type="KEGG" id="msei:MSEDJ_17810"/>
<dbReference type="AlphaFoldDB" id="A0A7I7QN43"/>
<sequence length="566" mass="57747">MEGFVDIVLGVSLTPKTVRMVLVEGEKGDGAIVDHDTFDVSSGDGSATSNATDQLVAAVLGTQESATEGGHVLNAIGVTWNDRAEAAALRDGLAARGVSDVMLVSELHAAGALAQAAGRAVGYDSTGLLFIDRDNATLSVVRSDDGSIVKVLSRSLHSTDALAVLADMVAAVEAQSAPPQGMFVVGAGVDIAAVKAHLTDLVGIPVNAPEESGLALARGAALAAANAPVYDATTAGLAYALDPDGATAGSVNPSAATQMRPIGAVAPMAAYEAYSDVDPALEDDYLLDDPALDDRPAEEGRKPFLLVGSALTSIFVLGVVALVISLAVSIRPTADQRPDPGQAAIIPSAVLPAAPPVPEAAPPAAPAPPPETIKAPIPVVQEAPAAPPRTVYVEPPQAAPAPVPAAPAPVVPEAPAPAPPPVVAPVIPAPVILPPVWQPPVWQPPLQQRPQWQPPWQQYPQRPPRGDDGWPQRPPYQPPQQQQPQSPPWQPPWQQQPQQPPQQSQPQAPQLPWPLQGNSGSSGRGDSPSRGSGGGSPGLDGGSGSGSPGRSGAPSGGSDCILIFCR</sequence>
<feature type="domain" description="DUF7159" evidence="3">
    <location>
        <begin position="6"/>
        <end position="234"/>
    </location>
</feature>
<feature type="compositionally biased region" description="Low complexity" evidence="1">
    <location>
        <begin position="492"/>
        <end position="530"/>
    </location>
</feature>
<feature type="transmembrane region" description="Helical" evidence="2">
    <location>
        <begin position="304"/>
        <end position="328"/>
    </location>
</feature>
<dbReference type="Proteomes" id="UP000467193">
    <property type="component" value="Chromosome"/>
</dbReference>